<evidence type="ECO:0000256" key="1">
    <source>
        <dbReference type="SAM" id="SignalP"/>
    </source>
</evidence>
<feature type="chain" id="PRO_5015347473" description="Alginate export domain-containing protein" evidence="1">
    <location>
        <begin position="29"/>
        <end position="267"/>
    </location>
</feature>
<organism evidence="3 4">
    <name type="scientific">Novimethylophilus kurashikiensis</name>
    <dbReference type="NCBI Taxonomy" id="1825523"/>
    <lineage>
        <taxon>Bacteria</taxon>
        <taxon>Pseudomonadati</taxon>
        <taxon>Pseudomonadota</taxon>
        <taxon>Betaproteobacteria</taxon>
        <taxon>Nitrosomonadales</taxon>
        <taxon>Methylophilaceae</taxon>
        <taxon>Novimethylophilus</taxon>
    </lineage>
</organism>
<protein>
    <recommendedName>
        <fullName evidence="2">Alginate export domain-containing protein</fullName>
    </recommendedName>
</protein>
<feature type="domain" description="Alginate export" evidence="2">
    <location>
        <begin position="55"/>
        <end position="194"/>
    </location>
</feature>
<dbReference type="Proteomes" id="UP000245081">
    <property type="component" value="Unassembled WGS sequence"/>
</dbReference>
<dbReference type="AlphaFoldDB" id="A0A2R5FJT5"/>
<dbReference type="InterPro" id="IPR023614">
    <property type="entry name" value="Porin_dom_sf"/>
</dbReference>
<feature type="signal peptide" evidence="1">
    <location>
        <begin position="1"/>
        <end position="28"/>
    </location>
</feature>
<reference evidence="3 4" key="1">
    <citation type="journal article" date="2018" name="Environ. Microbiol.">
        <title>Isolation and genomic characterization of Novimethylophilus kurashikiensis gen. nov. sp. nov., a new lanthanide-dependent methylotrophic species of Methylophilaceae.</title>
        <authorList>
            <person name="Lv H."/>
            <person name="Sahin N."/>
            <person name="Tani A."/>
        </authorList>
    </citation>
    <scope>NUCLEOTIDE SEQUENCE [LARGE SCALE GENOMIC DNA]</scope>
    <source>
        <strain evidence="3 4">La2-4</strain>
    </source>
</reference>
<dbReference type="EMBL" id="BDOQ01000024">
    <property type="protein sequence ID" value="GBG15964.1"/>
    <property type="molecule type" value="Genomic_DNA"/>
</dbReference>
<keyword evidence="4" id="KW-1185">Reference proteome</keyword>
<dbReference type="InterPro" id="IPR025388">
    <property type="entry name" value="Alginate_export_dom"/>
</dbReference>
<evidence type="ECO:0000259" key="2">
    <source>
        <dbReference type="Pfam" id="PF13372"/>
    </source>
</evidence>
<evidence type="ECO:0000313" key="4">
    <source>
        <dbReference type="Proteomes" id="UP000245081"/>
    </source>
</evidence>
<dbReference type="Gene3D" id="2.40.160.10">
    <property type="entry name" value="Porin"/>
    <property type="match status" value="1"/>
</dbReference>
<dbReference type="Pfam" id="PF13372">
    <property type="entry name" value="Alginate_exp"/>
    <property type="match status" value="1"/>
</dbReference>
<name>A0A2R5FJT5_9PROT</name>
<gene>
    <name evidence="3" type="ORF">NMK_3584</name>
</gene>
<sequence length="267" mass="29356">MKRGNTQMKQTHIALAAALMVNALPVLAEDAAPTPPAPSEYTLLDAIKTGKPMTSFRLRYEDVSQDGLGPANTSAANNDLQDGKGTTLRSLIGWQTAPFHNFSFAAQLIDVSKFQDDYNDSTNGTLINGVSNQPDKVKYAKIVDPDYTGVNQLYLDWTGIKNTRLRIGRQQVNLDNVRFVGDIGFRQVMQVFDGESLLNKSLPDTQIFLAHFNRVRQITTVLRDDGSLNIANVKYSISPTESVVGYAYLSSFEDLGLGRGWFGNAAT</sequence>
<keyword evidence="1" id="KW-0732">Signal</keyword>
<accession>A0A2R5FJT5</accession>
<comment type="caution">
    <text evidence="3">The sequence shown here is derived from an EMBL/GenBank/DDBJ whole genome shotgun (WGS) entry which is preliminary data.</text>
</comment>
<feature type="non-terminal residue" evidence="3">
    <location>
        <position position="267"/>
    </location>
</feature>
<proteinExistence type="predicted"/>
<evidence type="ECO:0000313" key="3">
    <source>
        <dbReference type="EMBL" id="GBG15964.1"/>
    </source>
</evidence>